<feature type="transmembrane region" description="Helical" evidence="1">
    <location>
        <begin position="12"/>
        <end position="30"/>
    </location>
</feature>
<accession>A0A6I4SR52</accession>
<dbReference type="RefSeq" id="WP_160598679.1">
    <property type="nucleotide sequence ID" value="NZ_WTYS01000001.1"/>
</dbReference>
<keyword evidence="3" id="KW-1185">Reference proteome</keyword>
<dbReference type="AlphaFoldDB" id="A0A6I4SR52"/>
<evidence type="ECO:0000313" key="3">
    <source>
        <dbReference type="Proteomes" id="UP000468943"/>
    </source>
</evidence>
<protein>
    <submittedName>
        <fullName evidence="2">Uncharacterized protein</fullName>
    </submittedName>
</protein>
<proteinExistence type="predicted"/>
<dbReference type="OrthoDB" id="9807941at2"/>
<dbReference type="EMBL" id="WTYS01000001">
    <property type="protein sequence ID" value="MXO57620.1"/>
    <property type="molecule type" value="Genomic_DNA"/>
</dbReference>
<dbReference type="Gene3D" id="1.10.150.20">
    <property type="entry name" value="5' to 3' exonuclease, C-terminal subdomain"/>
    <property type="match status" value="1"/>
</dbReference>
<keyword evidence="1" id="KW-1133">Transmembrane helix</keyword>
<evidence type="ECO:0000256" key="1">
    <source>
        <dbReference type="SAM" id="Phobius"/>
    </source>
</evidence>
<gene>
    <name evidence="2" type="ORF">GRI36_12095</name>
</gene>
<reference evidence="2 3" key="1">
    <citation type="submission" date="2019-12" db="EMBL/GenBank/DDBJ databases">
        <title>Genomic-based taxomic classification of the family Erythrobacteraceae.</title>
        <authorList>
            <person name="Xu L."/>
        </authorList>
    </citation>
    <scope>NUCLEOTIDE SEQUENCE [LARGE SCALE GENOMIC DNA]</scope>
    <source>
        <strain evidence="2 3">JCM 17802</strain>
    </source>
</reference>
<sequence>MMELVQANWPLFVIAVVVGLIVAWWIFVALRRTKVETDKSDVLDEGKGPASRNQALIDAPPAATAPVVPPVGAPAAIVVPAETIAAQTIAPAAIKAEKGDDLTRIKGVGPKLKTLLNELGITRFAQIAGWNDADIDQIDAKLGRFEGRIRRDNWTEQARLLDAGDTAGYEDKFGKL</sequence>
<name>A0A6I4SR52_9SPHN</name>
<organism evidence="2 3">
    <name type="scientific">Pontixanthobacter gangjinensis</name>
    <dbReference type="NCBI Taxonomy" id="1028742"/>
    <lineage>
        <taxon>Bacteria</taxon>
        <taxon>Pseudomonadati</taxon>
        <taxon>Pseudomonadota</taxon>
        <taxon>Alphaproteobacteria</taxon>
        <taxon>Sphingomonadales</taxon>
        <taxon>Erythrobacteraceae</taxon>
        <taxon>Pontixanthobacter</taxon>
    </lineage>
</organism>
<dbReference type="Proteomes" id="UP000468943">
    <property type="component" value="Unassembled WGS sequence"/>
</dbReference>
<keyword evidence="1" id="KW-0812">Transmembrane</keyword>
<comment type="caution">
    <text evidence="2">The sequence shown here is derived from an EMBL/GenBank/DDBJ whole genome shotgun (WGS) entry which is preliminary data.</text>
</comment>
<evidence type="ECO:0000313" key="2">
    <source>
        <dbReference type="EMBL" id="MXO57620.1"/>
    </source>
</evidence>
<keyword evidence="1" id="KW-0472">Membrane</keyword>